<evidence type="ECO:0000313" key="2">
    <source>
        <dbReference type="EMBL" id="MBA8877873.1"/>
    </source>
</evidence>
<gene>
    <name evidence="2" type="ORF">FHW16_001555</name>
</gene>
<evidence type="ECO:0000313" key="3">
    <source>
        <dbReference type="Proteomes" id="UP000549052"/>
    </source>
</evidence>
<feature type="region of interest" description="Disordered" evidence="1">
    <location>
        <begin position="96"/>
        <end position="132"/>
    </location>
</feature>
<keyword evidence="3" id="KW-1185">Reference proteome</keyword>
<dbReference type="AlphaFoldDB" id="A0A839ECY7"/>
<dbReference type="EMBL" id="JACGXN010000001">
    <property type="protein sequence ID" value="MBA8877873.1"/>
    <property type="molecule type" value="Genomic_DNA"/>
</dbReference>
<accession>A0A839ECY7</accession>
<protein>
    <submittedName>
        <fullName evidence="2">Uncharacterized protein</fullName>
    </submittedName>
</protein>
<name>A0A839ECY7_9HYPH</name>
<evidence type="ECO:0000256" key="1">
    <source>
        <dbReference type="SAM" id="MobiDB-lite"/>
    </source>
</evidence>
<organism evidence="2 3">
    <name type="scientific">Phyllobacterium myrsinacearum</name>
    <dbReference type="NCBI Taxonomy" id="28101"/>
    <lineage>
        <taxon>Bacteria</taxon>
        <taxon>Pseudomonadati</taxon>
        <taxon>Pseudomonadota</taxon>
        <taxon>Alphaproteobacteria</taxon>
        <taxon>Hyphomicrobiales</taxon>
        <taxon>Phyllobacteriaceae</taxon>
        <taxon>Phyllobacterium</taxon>
    </lineage>
</organism>
<feature type="compositionally biased region" description="Low complexity" evidence="1">
    <location>
        <begin position="113"/>
        <end position="126"/>
    </location>
</feature>
<sequence length="145" mass="15506">MAELILRHGDTALAAMELNATFNARRQLKLKPQPKNAANTGKPVVAKKKHPEPSPAQARRDEAKLNELLGKVDAGNHSATSPHKVTIMKTLSKEQTQSAWKKALKREGHSDVAPSGSAPTASATGGRSKLSADQIKACWKKAVAQ</sequence>
<feature type="region of interest" description="Disordered" evidence="1">
    <location>
        <begin position="27"/>
        <end position="60"/>
    </location>
</feature>
<reference evidence="2 3" key="1">
    <citation type="submission" date="2020-07" db="EMBL/GenBank/DDBJ databases">
        <title>Genomic Encyclopedia of Type Strains, Phase IV (KMG-V): Genome sequencing to study the core and pangenomes of soil and plant-associated prokaryotes.</title>
        <authorList>
            <person name="Whitman W."/>
        </authorList>
    </citation>
    <scope>NUCLEOTIDE SEQUENCE [LARGE SCALE GENOMIC DNA]</scope>
    <source>
        <strain evidence="2 3">AN3</strain>
    </source>
</reference>
<proteinExistence type="predicted"/>
<comment type="caution">
    <text evidence="2">The sequence shown here is derived from an EMBL/GenBank/DDBJ whole genome shotgun (WGS) entry which is preliminary data.</text>
</comment>
<dbReference type="RefSeq" id="WP_182548473.1">
    <property type="nucleotide sequence ID" value="NZ_JACGXN010000001.1"/>
</dbReference>
<dbReference type="Proteomes" id="UP000549052">
    <property type="component" value="Unassembled WGS sequence"/>
</dbReference>